<accession>A0ABP5DQ60</accession>
<evidence type="ECO:0008006" key="3">
    <source>
        <dbReference type="Google" id="ProtNLM"/>
    </source>
</evidence>
<evidence type="ECO:0000313" key="2">
    <source>
        <dbReference type="Proteomes" id="UP001501585"/>
    </source>
</evidence>
<comment type="caution">
    <text evidence="1">The sequence shown here is derived from an EMBL/GenBank/DDBJ whole genome shotgun (WGS) entry which is preliminary data.</text>
</comment>
<dbReference type="SUPFAM" id="SSF56112">
    <property type="entry name" value="Protein kinase-like (PK-like)"/>
    <property type="match status" value="1"/>
</dbReference>
<dbReference type="Proteomes" id="UP001501585">
    <property type="component" value="Unassembled WGS sequence"/>
</dbReference>
<keyword evidence="2" id="KW-1185">Reference proteome</keyword>
<dbReference type="EMBL" id="BAAAPC010000002">
    <property type="protein sequence ID" value="GAA1982650.1"/>
    <property type="molecule type" value="Genomic_DNA"/>
</dbReference>
<dbReference type="InterPro" id="IPR011009">
    <property type="entry name" value="Kinase-like_dom_sf"/>
</dbReference>
<organism evidence="1 2">
    <name type="scientific">Nocardiopsis rhodophaea</name>
    <dbReference type="NCBI Taxonomy" id="280238"/>
    <lineage>
        <taxon>Bacteria</taxon>
        <taxon>Bacillati</taxon>
        <taxon>Actinomycetota</taxon>
        <taxon>Actinomycetes</taxon>
        <taxon>Streptosporangiales</taxon>
        <taxon>Nocardiopsidaceae</taxon>
        <taxon>Nocardiopsis</taxon>
    </lineage>
</organism>
<protein>
    <recommendedName>
        <fullName evidence="3">Aminoglycoside phosphotransferase domain-containing protein</fullName>
    </recommendedName>
</protein>
<gene>
    <name evidence="1" type="ORF">GCM10009799_04780</name>
</gene>
<proteinExistence type="predicted"/>
<dbReference type="RefSeq" id="WP_344159872.1">
    <property type="nucleotide sequence ID" value="NZ_BAAAPC010000002.1"/>
</dbReference>
<evidence type="ECO:0000313" key="1">
    <source>
        <dbReference type="EMBL" id="GAA1982650.1"/>
    </source>
</evidence>
<sequence>MEIPHEADSSPEDVSAIEAELLSQLAGELNGTLGEELTEGGSPACLARVDRADGTPQVLKLLVDIPGAVDGHDLGSFRTKIRQIEKIRADVPALHDVYTDLSHEFHGDNWAAYSMPYYPSRDIAAPLREGEDTNKRYTPQLRNVLADLIGHGYLRSSEATEPGHIAEVHADRLIRRFWLLQKYLPSELTDAGVIVINGRACRNPLQLAQTIVDKPSLTEGIDPQWLYYPVHGDLNTRNILVTDDERLSMGEGGYRIIDPRGTVGHWDPAYDLSKILFSFTVWDAGLRKGFVLGQSSGEWQVAIDGGTYPSYRTAYWELLGLLRDLPTFQQLTENDSGWESRYLLGHAFHLLGEAACRLSDIKKRTGEDSEEQLDPVDLATGHYLYGVLFLEDAVRQLESHGRVDHDSALSLMD</sequence>
<reference evidence="2" key="1">
    <citation type="journal article" date="2019" name="Int. J. Syst. Evol. Microbiol.">
        <title>The Global Catalogue of Microorganisms (GCM) 10K type strain sequencing project: providing services to taxonomists for standard genome sequencing and annotation.</title>
        <authorList>
            <consortium name="The Broad Institute Genomics Platform"/>
            <consortium name="The Broad Institute Genome Sequencing Center for Infectious Disease"/>
            <person name="Wu L."/>
            <person name="Ma J."/>
        </authorList>
    </citation>
    <scope>NUCLEOTIDE SEQUENCE [LARGE SCALE GENOMIC DNA]</scope>
    <source>
        <strain evidence="2">JCM 15313</strain>
    </source>
</reference>
<name>A0ABP5DQ60_9ACTN</name>